<dbReference type="Proteomes" id="UP000199245">
    <property type="component" value="Unassembled WGS sequence"/>
</dbReference>
<accession>A0A1G6IH79</accession>
<evidence type="ECO:0000313" key="1">
    <source>
        <dbReference type="EMBL" id="SDC05821.1"/>
    </source>
</evidence>
<evidence type="ECO:0000313" key="2">
    <source>
        <dbReference type="Proteomes" id="UP000199245"/>
    </source>
</evidence>
<dbReference type="RefSeq" id="WP_092077553.1">
    <property type="nucleotide sequence ID" value="NZ_FMZW01000001.1"/>
</dbReference>
<organism evidence="1 2">
    <name type="scientific">Bradyrhizobium brasilense</name>
    <dbReference type="NCBI Taxonomy" id="1419277"/>
    <lineage>
        <taxon>Bacteria</taxon>
        <taxon>Pseudomonadati</taxon>
        <taxon>Pseudomonadota</taxon>
        <taxon>Alphaproteobacteria</taxon>
        <taxon>Hyphomicrobiales</taxon>
        <taxon>Nitrobacteraceae</taxon>
        <taxon>Bradyrhizobium</taxon>
    </lineage>
</organism>
<dbReference type="EMBL" id="FMZW01000001">
    <property type="protein sequence ID" value="SDC05821.1"/>
    <property type="molecule type" value="Genomic_DNA"/>
</dbReference>
<name>A0A1G6IH79_9BRAD</name>
<reference evidence="1 2" key="1">
    <citation type="submission" date="2016-10" db="EMBL/GenBank/DDBJ databases">
        <authorList>
            <person name="de Groot N.N."/>
        </authorList>
    </citation>
    <scope>NUCLEOTIDE SEQUENCE [LARGE SCALE GENOMIC DNA]</scope>
    <source>
        <strain evidence="1 2">R5</strain>
    </source>
</reference>
<protein>
    <submittedName>
        <fullName evidence="1">Uncharacterized protein</fullName>
    </submittedName>
</protein>
<proteinExistence type="predicted"/>
<dbReference type="AlphaFoldDB" id="A0A1G6IH79"/>
<sequence>MAVEQDEDGRYIVELDESAAITVEQIQDEITVTIASIVGVDFQVTADQALKLSRVFAIVAAKAKEAADQDADIDGDG</sequence>
<gene>
    <name evidence="1" type="ORF">SAMN05216337_1001147</name>
</gene>